<dbReference type="PANTHER" id="PTHR35789">
    <property type="entry name" value="SPORE GERMINATION PROTEIN B3"/>
    <property type="match status" value="1"/>
</dbReference>
<evidence type="ECO:0000256" key="4">
    <source>
        <dbReference type="ARBA" id="ARBA00022729"/>
    </source>
</evidence>
<evidence type="ECO:0000313" key="11">
    <source>
        <dbReference type="Proteomes" id="UP000249134"/>
    </source>
</evidence>
<keyword evidence="5" id="KW-0472">Membrane</keyword>
<evidence type="ECO:0000256" key="2">
    <source>
        <dbReference type="ARBA" id="ARBA00007886"/>
    </source>
</evidence>
<evidence type="ECO:0000313" key="10">
    <source>
        <dbReference type="EMBL" id="SQI59510.1"/>
    </source>
</evidence>
<evidence type="ECO:0000259" key="9">
    <source>
        <dbReference type="Pfam" id="PF25198"/>
    </source>
</evidence>
<dbReference type="Gene3D" id="3.30.300.210">
    <property type="entry name" value="Nutrient germinant receptor protein C, domain 3"/>
    <property type="match status" value="1"/>
</dbReference>
<dbReference type="Pfam" id="PF25198">
    <property type="entry name" value="Spore_GerAC_N"/>
    <property type="match status" value="1"/>
</dbReference>
<feature type="domain" description="Spore germination protein N-terminal" evidence="9">
    <location>
        <begin position="24"/>
        <end position="222"/>
    </location>
</feature>
<dbReference type="EMBL" id="LS483476">
    <property type="protein sequence ID" value="SQI59510.1"/>
    <property type="molecule type" value="Genomic_DNA"/>
</dbReference>
<name>A0A2X4WPC6_LEDLE</name>
<protein>
    <submittedName>
        <fullName evidence="10">Ger(X)C family germination protein</fullName>
    </submittedName>
</protein>
<proteinExistence type="inferred from homology"/>
<evidence type="ECO:0000256" key="3">
    <source>
        <dbReference type="ARBA" id="ARBA00022544"/>
    </source>
</evidence>
<evidence type="ECO:0000256" key="1">
    <source>
        <dbReference type="ARBA" id="ARBA00004635"/>
    </source>
</evidence>
<dbReference type="PANTHER" id="PTHR35789:SF1">
    <property type="entry name" value="SPORE GERMINATION PROTEIN B3"/>
    <property type="match status" value="1"/>
</dbReference>
<evidence type="ECO:0000259" key="8">
    <source>
        <dbReference type="Pfam" id="PF05504"/>
    </source>
</evidence>
<dbReference type="STRING" id="1348624.GCA_001591545_01457"/>
<comment type="similarity">
    <text evidence="2">Belongs to the GerABKC lipoprotein family.</text>
</comment>
<dbReference type="KEGG" id="blen:NCTC4824_02407"/>
<dbReference type="InterPro" id="IPR038501">
    <property type="entry name" value="Spore_GerAC_C_sf"/>
</dbReference>
<sequence length="404" mass="45798">MLSKSLGSLCVILLTIPFLSGCWDSLDIEKRATVLGLAIDKIDSDSLNEDHITHFPNTLPNSDQEMIRLTAQISVPGRIPLGPQSGGGGGEQEPVWVVTANGHTLEDALLNLQQELADELFLGHLRIIVISEELAKEGIERFNDYLRRQPEVRRTAWMAVSQEEAAKYMEVAPKLERVPTLYLTYMVKNAVDLGKFPKGDIGIFWRSLSSKGQDAYLPYLKIKGSQNIEMKGLSFFKDDKMKGIIDPIEIGSYMSVLGYSEGGYGAFIKVPGTEESVLVRAVRRKSRMKSTIKNGKPVIRIKIQYESEIVENENDTIKLDNSKLLRQIEKKATKDVTNSLNNLIRKMQEEESDIFGFGEQIRAKHPTYWRKKIKSKENWRKVYKDLEVHVDMNTHIRQVGMKAK</sequence>
<dbReference type="Proteomes" id="UP000249134">
    <property type="component" value="Chromosome 1"/>
</dbReference>
<gene>
    <name evidence="10" type="primary">gerBC_3</name>
    <name evidence="10" type="ORF">NCTC4824_02407</name>
</gene>
<dbReference type="RefSeq" id="WP_066138989.1">
    <property type="nucleotide sequence ID" value="NZ_CBCSGM010000001.1"/>
</dbReference>
<evidence type="ECO:0000256" key="6">
    <source>
        <dbReference type="ARBA" id="ARBA00023139"/>
    </source>
</evidence>
<keyword evidence="4" id="KW-0732">Signal</keyword>
<dbReference type="GO" id="GO:0016020">
    <property type="term" value="C:membrane"/>
    <property type="evidence" value="ECO:0007669"/>
    <property type="project" value="UniProtKB-SubCell"/>
</dbReference>
<feature type="domain" description="Spore germination GerAC-like C-terminal" evidence="8">
    <location>
        <begin position="232"/>
        <end position="400"/>
    </location>
</feature>
<organism evidence="10 11">
    <name type="scientific">Lederbergia lenta</name>
    <name type="common">Bacillus lentus</name>
    <dbReference type="NCBI Taxonomy" id="1467"/>
    <lineage>
        <taxon>Bacteria</taxon>
        <taxon>Bacillati</taxon>
        <taxon>Bacillota</taxon>
        <taxon>Bacilli</taxon>
        <taxon>Bacillales</taxon>
        <taxon>Bacillaceae</taxon>
        <taxon>Lederbergia</taxon>
    </lineage>
</organism>
<keyword evidence="11" id="KW-1185">Reference proteome</keyword>
<dbReference type="AlphaFoldDB" id="A0A2X4WPC6"/>
<accession>A0A2X4WPC6</accession>
<reference evidence="10 11" key="1">
    <citation type="submission" date="2018-06" db="EMBL/GenBank/DDBJ databases">
        <authorList>
            <consortium name="Pathogen Informatics"/>
            <person name="Doyle S."/>
        </authorList>
    </citation>
    <scope>NUCLEOTIDE SEQUENCE [LARGE SCALE GENOMIC DNA]</scope>
    <source>
        <strain evidence="10 11">NCTC4824</strain>
    </source>
</reference>
<dbReference type="NCBIfam" id="TIGR02887">
    <property type="entry name" value="spore_ger_x_C"/>
    <property type="match status" value="1"/>
</dbReference>
<dbReference type="Pfam" id="PF05504">
    <property type="entry name" value="Spore_GerAC"/>
    <property type="match status" value="1"/>
</dbReference>
<comment type="subcellular location">
    <subcellularLocation>
        <location evidence="1">Membrane</location>
        <topology evidence="1">Lipid-anchor</topology>
    </subcellularLocation>
</comment>
<dbReference type="InterPro" id="IPR057336">
    <property type="entry name" value="GerAC_N"/>
</dbReference>
<evidence type="ECO:0000256" key="7">
    <source>
        <dbReference type="ARBA" id="ARBA00023288"/>
    </source>
</evidence>
<keyword evidence="3" id="KW-0309">Germination</keyword>
<dbReference type="InterPro" id="IPR046953">
    <property type="entry name" value="Spore_GerAC-like_C"/>
</dbReference>
<dbReference type="PROSITE" id="PS51257">
    <property type="entry name" value="PROKAR_LIPOPROTEIN"/>
    <property type="match status" value="1"/>
</dbReference>
<keyword evidence="7" id="KW-0449">Lipoprotein</keyword>
<dbReference type="GO" id="GO:0009847">
    <property type="term" value="P:spore germination"/>
    <property type="evidence" value="ECO:0007669"/>
    <property type="project" value="InterPro"/>
</dbReference>
<dbReference type="InterPro" id="IPR008844">
    <property type="entry name" value="Spore_GerAC-like"/>
</dbReference>
<evidence type="ECO:0000256" key="5">
    <source>
        <dbReference type="ARBA" id="ARBA00023136"/>
    </source>
</evidence>
<keyword evidence="6" id="KW-0564">Palmitate</keyword>